<comment type="caution">
    <text evidence="1">The sequence shown here is derived from an EMBL/GenBank/DDBJ whole genome shotgun (WGS) entry which is preliminary data.</text>
</comment>
<sequence>MSNSAYEILGLMSGTSLDGLDMAYCRFDLQKNGQWDFELLAGKTLSYSEEWKDRLAKAIELNEQDHQDLHLNFAHLLAEHSQAFLKEINKTPDLVGSHGHTSHHRPEDGISFQLGDGQTLATLLNIPVVANFRQGDVELGGQGAPLVPIGDQLLFSDFSACLNLGGIANISFQNEQKERIAFDIGLANMGLNHLMRDHHPPYDKDGREARSGKVNGFLLEQLNSLPYFSLSPPKSTGLEWFKNDIQPLLDQSDLPRADLLCTLIRHMSEQIVKILPKQADKEDQNLLVTGGGAFNVFWMEELKELLPAPYNLVVPKNDWIEFKEALVFAFMALLRQREEINIYASVTGAKRDSSGGEIFYPPS</sequence>
<dbReference type="SUPFAM" id="SSF53067">
    <property type="entry name" value="Actin-like ATPase domain"/>
    <property type="match status" value="1"/>
</dbReference>
<dbReference type="GO" id="GO:0009254">
    <property type="term" value="P:peptidoglycan turnover"/>
    <property type="evidence" value="ECO:0007669"/>
    <property type="project" value="InterPro"/>
</dbReference>
<accession>A0A2S7T491</accession>
<gene>
    <name evidence="1" type="ORF">BST99_02265</name>
</gene>
<keyword evidence="1" id="KW-0418">Kinase</keyword>
<dbReference type="EMBL" id="MQVX01000001">
    <property type="protein sequence ID" value="PQJ14723.1"/>
    <property type="molecule type" value="Genomic_DNA"/>
</dbReference>
<keyword evidence="2" id="KW-1185">Reference proteome</keyword>
<dbReference type="InterPro" id="IPR005338">
    <property type="entry name" value="Anhydro_N_Ac-Mur_kinase"/>
</dbReference>
<keyword evidence="1" id="KW-0808">Transferase</keyword>
<dbReference type="PANTHER" id="PTHR30605">
    <property type="entry name" value="ANHYDRO-N-ACETYLMURAMIC ACID KINASE"/>
    <property type="match status" value="1"/>
</dbReference>
<dbReference type="Gene3D" id="3.30.420.40">
    <property type="match status" value="2"/>
</dbReference>
<dbReference type="InterPro" id="IPR043129">
    <property type="entry name" value="ATPase_NBD"/>
</dbReference>
<dbReference type="Proteomes" id="UP000239366">
    <property type="component" value="Unassembled WGS sequence"/>
</dbReference>
<dbReference type="GO" id="GO:0006040">
    <property type="term" value="P:amino sugar metabolic process"/>
    <property type="evidence" value="ECO:0007669"/>
    <property type="project" value="InterPro"/>
</dbReference>
<evidence type="ECO:0000313" key="2">
    <source>
        <dbReference type="Proteomes" id="UP000239366"/>
    </source>
</evidence>
<dbReference type="AlphaFoldDB" id="A0A2S7T491"/>
<name>A0A2S7T491_9FLAO</name>
<reference evidence="2" key="1">
    <citation type="submission" date="2016-11" db="EMBL/GenBank/DDBJ databases">
        <title>Trade-off between light-utilization and light-protection in marine flavobacteria.</title>
        <authorList>
            <person name="Kumagai Y."/>
            <person name="Yoshizawa S."/>
            <person name="Kogure K."/>
        </authorList>
    </citation>
    <scope>NUCLEOTIDE SEQUENCE [LARGE SCALE GENOMIC DNA]</scope>
    <source>
        <strain evidence="2">SG-18</strain>
    </source>
</reference>
<dbReference type="RefSeq" id="WP_105000357.1">
    <property type="nucleotide sequence ID" value="NZ_MQVX01000001.1"/>
</dbReference>
<dbReference type="GO" id="GO:0016301">
    <property type="term" value="F:kinase activity"/>
    <property type="evidence" value="ECO:0007669"/>
    <property type="project" value="UniProtKB-KW"/>
</dbReference>
<organism evidence="1 2">
    <name type="scientific">Aureicoccus marinus</name>
    <dbReference type="NCBI Taxonomy" id="754435"/>
    <lineage>
        <taxon>Bacteria</taxon>
        <taxon>Pseudomonadati</taxon>
        <taxon>Bacteroidota</taxon>
        <taxon>Flavobacteriia</taxon>
        <taxon>Flavobacteriales</taxon>
        <taxon>Flavobacteriaceae</taxon>
        <taxon>Aureicoccus</taxon>
    </lineage>
</organism>
<protein>
    <submittedName>
        <fullName evidence="1">Anhydro-N-acetylmuramic acid kinase</fullName>
    </submittedName>
</protein>
<proteinExistence type="predicted"/>
<dbReference type="PANTHER" id="PTHR30605:SF0">
    <property type="entry name" value="ANHYDRO-N-ACETYLMURAMIC ACID KINASE"/>
    <property type="match status" value="1"/>
</dbReference>
<dbReference type="Pfam" id="PF03702">
    <property type="entry name" value="AnmK"/>
    <property type="match status" value="1"/>
</dbReference>
<dbReference type="GO" id="GO:0005524">
    <property type="term" value="F:ATP binding"/>
    <property type="evidence" value="ECO:0007669"/>
    <property type="project" value="InterPro"/>
</dbReference>
<evidence type="ECO:0000313" key="1">
    <source>
        <dbReference type="EMBL" id="PQJ14723.1"/>
    </source>
</evidence>
<dbReference type="GO" id="GO:0016773">
    <property type="term" value="F:phosphotransferase activity, alcohol group as acceptor"/>
    <property type="evidence" value="ECO:0007669"/>
    <property type="project" value="InterPro"/>
</dbReference>
<dbReference type="OrthoDB" id="9763949at2"/>